<accession>A0A3B1CMB6</accession>
<evidence type="ECO:0000256" key="1">
    <source>
        <dbReference type="SAM" id="Phobius"/>
    </source>
</evidence>
<name>A0A3B1CMB6_9ZZZZ</name>
<dbReference type="EMBL" id="UOGE01000112">
    <property type="protein sequence ID" value="VAX25853.1"/>
    <property type="molecule type" value="Genomic_DNA"/>
</dbReference>
<protein>
    <submittedName>
        <fullName evidence="2">Uncharacterized protein</fullName>
    </submittedName>
</protein>
<dbReference type="AlphaFoldDB" id="A0A3B1CMB6"/>
<feature type="transmembrane region" description="Helical" evidence="1">
    <location>
        <begin position="39"/>
        <end position="64"/>
    </location>
</feature>
<feature type="transmembrane region" description="Helical" evidence="1">
    <location>
        <begin position="9"/>
        <end position="27"/>
    </location>
</feature>
<keyword evidence="1" id="KW-0812">Transmembrane</keyword>
<reference evidence="2" key="1">
    <citation type="submission" date="2018-06" db="EMBL/GenBank/DDBJ databases">
        <authorList>
            <person name="Zhirakovskaya E."/>
        </authorList>
    </citation>
    <scope>NUCLEOTIDE SEQUENCE</scope>
</reference>
<gene>
    <name evidence="2" type="ORF">MNBD_NITROSPINAE02-407</name>
</gene>
<feature type="transmembrane region" description="Helical" evidence="1">
    <location>
        <begin position="76"/>
        <end position="99"/>
    </location>
</feature>
<sequence>MNVSLFKKGIFLGFVSGVASSWFGIVLNKVTGVFPFESSLPALMLTFAVGGGIFGIAAGGFMTLTNEIFLVDRPVLKAVIISAGIWLALRAGGMALSLMDHDRYHPDVGQTAQGFALALLTGGLLGILWNSKMGSDRFK</sequence>
<keyword evidence="1" id="KW-0472">Membrane</keyword>
<keyword evidence="1" id="KW-1133">Transmembrane helix</keyword>
<organism evidence="2">
    <name type="scientific">hydrothermal vent metagenome</name>
    <dbReference type="NCBI Taxonomy" id="652676"/>
    <lineage>
        <taxon>unclassified sequences</taxon>
        <taxon>metagenomes</taxon>
        <taxon>ecological metagenomes</taxon>
    </lineage>
</organism>
<feature type="transmembrane region" description="Helical" evidence="1">
    <location>
        <begin position="111"/>
        <end position="129"/>
    </location>
</feature>
<evidence type="ECO:0000313" key="2">
    <source>
        <dbReference type="EMBL" id="VAX25853.1"/>
    </source>
</evidence>
<proteinExistence type="predicted"/>